<dbReference type="EMBL" id="BTFW01000001">
    <property type="protein sequence ID" value="GMM61633.1"/>
    <property type="molecule type" value="Genomic_DNA"/>
</dbReference>
<protein>
    <submittedName>
        <fullName evidence="2">Uncharacterized protein</fullName>
    </submittedName>
</protein>
<accession>A0ABQ6P8S7</accession>
<gene>
    <name evidence="2" type="ORF">NUTIK01_24100</name>
</gene>
<dbReference type="RefSeq" id="WP_317975299.1">
    <property type="nucleotide sequence ID" value="NZ_BTFW01000001.1"/>
</dbReference>
<proteinExistence type="predicted"/>
<evidence type="ECO:0000313" key="3">
    <source>
        <dbReference type="Proteomes" id="UP001187221"/>
    </source>
</evidence>
<evidence type="ECO:0000313" key="2">
    <source>
        <dbReference type="EMBL" id="GMM61633.1"/>
    </source>
</evidence>
<dbReference type="Proteomes" id="UP001187221">
    <property type="component" value="Unassembled WGS sequence"/>
</dbReference>
<reference evidence="2 3" key="1">
    <citation type="submission" date="2023-06" db="EMBL/GenBank/DDBJ databases">
        <title>Draft genome sequence of Novosphingobium sp. strain IK01.</title>
        <authorList>
            <person name="Hatamoto M."/>
            <person name="Ikarashi T."/>
            <person name="Yamaguchi T."/>
        </authorList>
    </citation>
    <scope>NUCLEOTIDE SEQUENCE [LARGE SCALE GENOMIC DNA]</scope>
    <source>
        <strain evidence="2 3">IK01</strain>
    </source>
</reference>
<feature type="region of interest" description="Disordered" evidence="1">
    <location>
        <begin position="49"/>
        <end position="142"/>
    </location>
</feature>
<name>A0ABQ6P8S7_9SPHN</name>
<evidence type="ECO:0000256" key="1">
    <source>
        <dbReference type="SAM" id="MobiDB-lite"/>
    </source>
</evidence>
<sequence length="164" mass="17838">MRADAKVLLERLGRSDFRYREFVDRFAELESWPIFEALLKDPRIMPQSEAAAIEAAEPGDSERQPAPRAQARPVEPEQPRPATPPHAAALHHAPPPAPAPAQEPVPPVDMPAAIPLVTSTHAQGGAPSARQPDSLFGRYGRPERAQNIRSLLQRLSDAVEGGDV</sequence>
<feature type="compositionally biased region" description="Pro residues" evidence="1">
    <location>
        <begin position="93"/>
        <end position="109"/>
    </location>
</feature>
<organism evidence="2 3">
    <name type="scientific">Novosphingobium pituita</name>
    <dbReference type="NCBI Taxonomy" id="3056842"/>
    <lineage>
        <taxon>Bacteria</taxon>
        <taxon>Pseudomonadati</taxon>
        <taxon>Pseudomonadota</taxon>
        <taxon>Alphaproteobacteria</taxon>
        <taxon>Sphingomonadales</taxon>
        <taxon>Sphingomonadaceae</taxon>
        <taxon>Novosphingobium</taxon>
    </lineage>
</organism>
<comment type="caution">
    <text evidence="2">The sequence shown here is derived from an EMBL/GenBank/DDBJ whole genome shotgun (WGS) entry which is preliminary data.</text>
</comment>
<keyword evidence="3" id="KW-1185">Reference proteome</keyword>